<protein>
    <submittedName>
        <fullName evidence="1">Uncharacterized protein</fullName>
    </submittedName>
</protein>
<proteinExistence type="predicted"/>
<dbReference type="EMBL" id="MN740694">
    <property type="protein sequence ID" value="QHU07986.1"/>
    <property type="molecule type" value="Genomic_DNA"/>
</dbReference>
<evidence type="ECO:0000313" key="1">
    <source>
        <dbReference type="EMBL" id="QHU07986.1"/>
    </source>
</evidence>
<reference evidence="1" key="1">
    <citation type="journal article" date="2020" name="Nature">
        <title>Giant virus diversity and host interactions through global metagenomics.</title>
        <authorList>
            <person name="Schulz F."/>
            <person name="Roux S."/>
            <person name="Paez-Espino D."/>
            <person name="Jungbluth S."/>
            <person name="Walsh D.A."/>
            <person name="Denef V.J."/>
            <person name="McMahon K.D."/>
            <person name="Konstantinidis K.T."/>
            <person name="Eloe-Fadrosh E.A."/>
            <person name="Kyrpides N.C."/>
            <person name="Woyke T."/>
        </authorList>
    </citation>
    <scope>NUCLEOTIDE SEQUENCE</scope>
    <source>
        <strain evidence="1">GVMAG-S-1062768-28</strain>
    </source>
</reference>
<sequence length="164" mass="18265">MNVGSLILAKGNMYRVIGTGPNHLDVIEYNGHTIEQKILSQIKDEWYRWNLVSGVGERLGELKHIASTSPTKVPQPVKSFAQIEHADSVVIKGVGYVITQDEPTNIPEKWTLPTCKVFNIGKGLLCLIKQKVTSLMDKPYACEMLLNGVTTKLKESDVWTIVSE</sequence>
<dbReference type="AlphaFoldDB" id="A0A6C0JT55"/>
<name>A0A6C0JT55_9ZZZZ</name>
<accession>A0A6C0JT55</accession>
<organism evidence="1">
    <name type="scientific">viral metagenome</name>
    <dbReference type="NCBI Taxonomy" id="1070528"/>
    <lineage>
        <taxon>unclassified sequences</taxon>
        <taxon>metagenomes</taxon>
        <taxon>organismal metagenomes</taxon>
    </lineage>
</organism>